<dbReference type="PANTHER" id="PTHR11795:SF442">
    <property type="entry name" value="ABC TRANSPORTER ATP-BINDING PROTEIN"/>
    <property type="match status" value="1"/>
</dbReference>
<evidence type="ECO:0000256" key="5">
    <source>
        <dbReference type="ARBA" id="ARBA00022970"/>
    </source>
</evidence>
<feature type="transmembrane region" description="Helical" evidence="9">
    <location>
        <begin position="16"/>
        <end position="39"/>
    </location>
</feature>
<keyword evidence="6 9" id="KW-1133">Transmembrane helix</keyword>
<feature type="transmembrane region" description="Helical" evidence="9">
    <location>
        <begin position="224"/>
        <end position="252"/>
    </location>
</feature>
<evidence type="ECO:0000256" key="7">
    <source>
        <dbReference type="ARBA" id="ARBA00023136"/>
    </source>
</evidence>
<dbReference type="CDD" id="cd06582">
    <property type="entry name" value="TM_PBP1_LivH_like"/>
    <property type="match status" value="1"/>
</dbReference>
<dbReference type="AlphaFoldDB" id="A0A7X6I4Y9"/>
<feature type="transmembrane region" description="Helical" evidence="9">
    <location>
        <begin position="259"/>
        <end position="279"/>
    </location>
</feature>
<gene>
    <name evidence="10" type="ORF">RAMLITH_02840</name>
</gene>
<keyword evidence="2" id="KW-0813">Transport</keyword>
<organism evidence="10 11">
    <name type="scientific">Ramlibacter lithotrophicus</name>
    <dbReference type="NCBI Taxonomy" id="2606681"/>
    <lineage>
        <taxon>Bacteria</taxon>
        <taxon>Pseudomonadati</taxon>
        <taxon>Pseudomonadota</taxon>
        <taxon>Betaproteobacteria</taxon>
        <taxon>Burkholderiales</taxon>
        <taxon>Comamonadaceae</taxon>
        <taxon>Ramlibacter</taxon>
    </lineage>
</organism>
<evidence type="ECO:0000256" key="3">
    <source>
        <dbReference type="ARBA" id="ARBA00022475"/>
    </source>
</evidence>
<comment type="caution">
    <text evidence="10">The sequence shown here is derived from an EMBL/GenBank/DDBJ whole genome shotgun (WGS) entry which is preliminary data.</text>
</comment>
<keyword evidence="11" id="KW-1185">Reference proteome</keyword>
<evidence type="ECO:0000256" key="9">
    <source>
        <dbReference type="SAM" id="Phobius"/>
    </source>
</evidence>
<keyword evidence="4 9" id="KW-0812">Transmembrane</keyword>
<comment type="similarity">
    <text evidence="8">Belongs to the binding-protein-dependent transport system permease family. LivHM subfamily.</text>
</comment>
<dbReference type="Proteomes" id="UP000521868">
    <property type="component" value="Unassembled WGS sequence"/>
</dbReference>
<dbReference type="GO" id="GO:0006865">
    <property type="term" value="P:amino acid transport"/>
    <property type="evidence" value="ECO:0007669"/>
    <property type="project" value="UniProtKB-KW"/>
</dbReference>
<reference evidence="10 11" key="1">
    <citation type="journal article" date="2020" name="Nature">
        <title>Bacterial chemolithoautotrophy via manganese oxidation.</title>
        <authorList>
            <person name="Yu H."/>
            <person name="Leadbetter J.R."/>
        </authorList>
    </citation>
    <scope>NUCLEOTIDE SEQUENCE [LARGE SCALE GENOMIC DNA]</scope>
    <source>
        <strain evidence="10 11">RBP-1</strain>
    </source>
</reference>
<dbReference type="EMBL" id="VTOX01000001">
    <property type="protein sequence ID" value="NKE64746.1"/>
    <property type="molecule type" value="Genomic_DNA"/>
</dbReference>
<comment type="subcellular location">
    <subcellularLocation>
        <location evidence="1">Cell membrane</location>
        <topology evidence="1">Multi-pass membrane protein</topology>
    </subcellularLocation>
</comment>
<feature type="transmembrane region" description="Helical" evidence="9">
    <location>
        <begin position="190"/>
        <end position="212"/>
    </location>
</feature>
<evidence type="ECO:0000313" key="11">
    <source>
        <dbReference type="Proteomes" id="UP000521868"/>
    </source>
</evidence>
<dbReference type="GO" id="GO:0022857">
    <property type="term" value="F:transmembrane transporter activity"/>
    <property type="evidence" value="ECO:0007669"/>
    <property type="project" value="InterPro"/>
</dbReference>
<keyword evidence="7 9" id="KW-0472">Membrane</keyword>
<evidence type="ECO:0000256" key="6">
    <source>
        <dbReference type="ARBA" id="ARBA00022989"/>
    </source>
</evidence>
<dbReference type="InterPro" id="IPR052157">
    <property type="entry name" value="BCAA_transport_permease"/>
</dbReference>
<evidence type="ECO:0000256" key="1">
    <source>
        <dbReference type="ARBA" id="ARBA00004651"/>
    </source>
</evidence>
<evidence type="ECO:0000256" key="2">
    <source>
        <dbReference type="ARBA" id="ARBA00022448"/>
    </source>
</evidence>
<evidence type="ECO:0000313" key="10">
    <source>
        <dbReference type="EMBL" id="NKE64746.1"/>
    </source>
</evidence>
<sequence>MDLANFLIQLLNSVQYGLLLFMLAAGLTLIFGIMGVVNLAHGSFYMLGAYLAWSLAAMTGSFALALVGGTVIAVLFGLLLERVLFRHFYHRDHLDQVLLTFGLIYIFEESRSILWGDDVHGVKVPELLSASVPLTETMSYPVYRLFISGVCVALALGLYLLISRTRLGMKIRAGAFNRDMTEALGVNIKLIHAVVFAIGVALATVAGMIASPISSVYPNMGSQVLIMCFVVVVIGGIGSVRGAMISALLVGLVDTFGKVLLPQVAGMLVYMLMAAVLLWKPEGLFKQ</sequence>
<dbReference type="InterPro" id="IPR001851">
    <property type="entry name" value="ABC_transp_permease"/>
</dbReference>
<dbReference type="RefSeq" id="WP_168105810.1">
    <property type="nucleotide sequence ID" value="NZ_VTOX01000001.1"/>
</dbReference>
<protein>
    <submittedName>
        <fullName evidence="10">Branched-chain amino acid ABC transporter permease</fullName>
    </submittedName>
</protein>
<feature type="transmembrane region" description="Helical" evidence="9">
    <location>
        <begin position="51"/>
        <end position="80"/>
    </location>
</feature>
<keyword evidence="3" id="KW-1003">Cell membrane</keyword>
<keyword evidence="5" id="KW-0029">Amino-acid transport</keyword>
<accession>A0A7X6I4Y9</accession>
<evidence type="ECO:0000256" key="4">
    <source>
        <dbReference type="ARBA" id="ARBA00022692"/>
    </source>
</evidence>
<name>A0A7X6I4Y9_9BURK</name>
<proteinExistence type="inferred from homology"/>
<dbReference type="PANTHER" id="PTHR11795">
    <property type="entry name" value="BRANCHED-CHAIN AMINO ACID TRANSPORT SYSTEM PERMEASE PROTEIN LIVH"/>
    <property type="match status" value="1"/>
</dbReference>
<evidence type="ECO:0000256" key="8">
    <source>
        <dbReference type="ARBA" id="ARBA00037998"/>
    </source>
</evidence>
<feature type="transmembrane region" description="Helical" evidence="9">
    <location>
        <begin position="142"/>
        <end position="162"/>
    </location>
</feature>
<dbReference type="GO" id="GO:0005886">
    <property type="term" value="C:plasma membrane"/>
    <property type="evidence" value="ECO:0007669"/>
    <property type="project" value="UniProtKB-SubCell"/>
</dbReference>
<dbReference type="Pfam" id="PF02653">
    <property type="entry name" value="BPD_transp_2"/>
    <property type="match status" value="1"/>
</dbReference>